<evidence type="ECO:0000313" key="2">
    <source>
        <dbReference type="Proteomes" id="UP000294930"/>
    </source>
</evidence>
<reference evidence="1 2" key="1">
    <citation type="submission" date="2019-03" db="EMBL/GenBank/DDBJ databases">
        <title>Genomic Encyclopedia of Type Strains, Phase III (KMG-III): the genomes of soil and plant-associated and newly described type strains.</title>
        <authorList>
            <person name="Whitman W."/>
        </authorList>
    </citation>
    <scope>NUCLEOTIDE SEQUENCE [LARGE SCALE GENOMIC DNA]</scope>
    <source>
        <strain evidence="1 2">CGMCC 1.10957</strain>
    </source>
</reference>
<evidence type="ECO:0000313" key="1">
    <source>
        <dbReference type="EMBL" id="TDY14186.1"/>
    </source>
</evidence>
<gene>
    <name evidence="1" type="ORF">A8975_0788</name>
</gene>
<keyword evidence="2" id="KW-1185">Reference proteome</keyword>
<proteinExistence type="predicted"/>
<dbReference type="RefSeq" id="WP_166667440.1">
    <property type="nucleotide sequence ID" value="NZ_SOQZ01000001.1"/>
</dbReference>
<dbReference type="Proteomes" id="UP000294930">
    <property type="component" value="Unassembled WGS sequence"/>
</dbReference>
<comment type="caution">
    <text evidence="1">The sequence shown here is derived from an EMBL/GenBank/DDBJ whole genome shotgun (WGS) entry which is preliminary data.</text>
</comment>
<protein>
    <submittedName>
        <fullName evidence="1">Uncharacterized protein</fullName>
    </submittedName>
</protein>
<organism evidence="1 2">
    <name type="scientific">Meridianimaribacter flavus</name>
    <dbReference type="NCBI Taxonomy" id="571115"/>
    <lineage>
        <taxon>Bacteria</taxon>
        <taxon>Pseudomonadati</taxon>
        <taxon>Bacteroidota</taxon>
        <taxon>Flavobacteriia</taxon>
        <taxon>Flavobacteriales</taxon>
        <taxon>Flavobacteriaceae</taxon>
        <taxon>Meridianimaribacter</taxon>
    </lineage>
</organism>
<accession>A0ABY2GAE1</accession>
<name>A0ABY2GAE1_9FLAO</name>
<dbReference type="EMBL" id="SOQZ01000001">
    <property type="protein sequence ID" value="TDY14186.1"/>
    <property type="molecule type" value="Genomic_DNA"/>
</dbReference>
<sequence>MKNNNKENQKEKDTSKVLDMEGTEIVKSIFLGNRKVVKPNAKNGDHLHSGLLD</sequence>